<dbReference type="KEGG" id="pxi:J5O05_16915"/>
<keyword evidence="2" id="KW-1185">Reference proteome</keyword>
<dbReference type="Gene3D" id="1.20.1270.340">
    <property type="match status" value="1"/>
</dbReference>
<gene>
    <name evidence="1" type="ORF">J5O05_16915</name>
</gene>
<protein>
    <submittedName>
        <fullName evidence="1">Primosomal replication protein</fullName>
    </submittedName>
</protein>
<dbReference type="AlphaFoldDB" id="A0A975HMB6"/>
<dbReference type="Proteomes" id="UP000664904">
    <property type="component" value="Chromosome"/>
</dbReference>
<dbReference type="InterPro" id="IPR010890">
    <property type="entry name" value="PriC"/>
</dbReference>
<dbReference type="InterPro" id="IPR038338">
    <property type="entry name" value="PriC_sf"/>
</dbReference>
<dbReference type="EMBL" id="CP072133">
    <property type="protein sequence ID" value="QTH72939.1"/>
    <property type="molecule type" value="Genomic_DNA"/>
</dbReference>
<reference evidence="1" key="1">
    <citation type="submission" date="2021-03" db="EMBL/GenBank/DDBJ databases">
        <title>Complete Genome of Pseudoalteromonas xiamenensis STKMTI.2, a new potential marine bacterium producing anti-Vibrio compounds.</title>
        <authorList>
            <person name="Handayani D.P."/>
            <person name="Isnansetyo A."/>
            <person name="Istiqomah I."/>
            <person name="Jumina J."/>
        </authorList>
    </citation>
    <scope>NUCLEOTIDE SEQUENCE</scope>
    <source>
        <strain evidence="1">STKMTI.2</strain>
    </source>
</reference>
<name>A0A975HMB6_9GAMM</name>
<proteinExistence type="predicted"/>
<sequence length="197" mass="23238">MKAVDKLTWHVENLVSQAEEFDKAKWFDKNRYIQSQPSLFSNRLFVSKSLKLRDYVDEIVQSLASLPPETHRHAYQFAITKIGEQIEAVIKVLKSTPVWAKENKPSTQKQQQYRKAVTRIMQSSHELYQELSQNHEFERRLMDMIEERKRLLDDASKTDVEKLNKEIFALHMRLGRCRKAIAATEEKILFAEKQSRS</sequence>
<dbReference type="Pfam" id="PF07445">
    <property type="entry name" value="PriC"/>
    <property type="match status" value="1"/>
</dbReference>
<evidence type="ECO:0000313" key="2">
    <source>
        <dbReference type="Proteomes" id="UP000664904"/>
    </source>
</evidence>
<accession>A0A975HMB6</accession>
<evidence type="ECO:0000313" key="1">
    <source>
        <dbReference type="EMBL" id="QTH72939.1"/>
    </source>
</evidence>
<organism evidence="1 2">
    <name type="scientific">Pseudoalteromonas xiamenensis</name>
    <dbReference type="NCBI Taxonomy" id="882626"/>
    <lineage>
        <taxon>Bacteria</taxon>
        <taxon>Pseudomonadati</taxon>
        <taxon>Pseudomonadota</taxon>
        <taxon>Gammaproteobacteria</taxon>
        <taxon>Alteromonadales</taxon>
        <taxon>Pseudoalteromonadaceae</taxon>
        <taxon>Pseudoalteromonas</taxon>
    </lineage>
</organism>